<name>A0A182JJ54_ANOAO</name>
<proteinExistence type="predicted"/>
<accession>A0A182JJ54</accession>
<sequence>MRTKPCARYVARVVDLSRQNHRQVEETSGQFATLPVHLAPIQPHPAHVNNHLLAQPTATANPSADIGAALRQQRKPRKSTVTERVASGQSPVPRAYQRKQRTKDGKVSKDGAATAGTSTISNFTTTSSANIPAGFVQANANNGGGLYRVDFSRLLEHNLQGAMQQRAAVPSPNTYARYVPMQDPRVVQADHTLAVWRQLMMASIALQRNQQATQPILRPSSFPILTPTVATGSKRFSIFRSVELMAQSSCPSAMAKK</sequence>
<dbReference type="STRING" id="41427.A0A182JJ54"/>
<dbReference type="AlphaFoldDB" id="A0A182JJ54"/>
<organism evidence="1">
    <name type="scientific">Anopheles atroparvus</name>
    <name type="common">European mosquito</name>
    <dbReference type="NCBI Taxonomy" id="41427"/>
    <lineage>
        <taxon>Eukaryota</taxon>
        <taxon>Metazoa</taxon>
        <taxon>Ecdysozoa</taxon>
        <taxon>Arthropoda</taxon>
        <taxon>Hexapoda</taxon>
        <taxon>Insecta</taxon>
        <taxon>Pterygota</taxon>
        <taxon>Neoptera</taxon>
        <taxon>Endopterygota</taxon>
        <taxon>Diptera</taxon>
        <taxon>Nematocera</taxon>
        <taxon>Culicoidea</taxon>
        <taxon>Culicidae</taxon>
        <taxon>Anophelinae</taxon>
        <taxon>Anopheles</taxon>
    </lineage>
</organism>
<evidence type="ECO:0000313" key="1">
    <source>
        <dbReference type="EnsemblMetazoa" id="AATE019041-PA.1"/>
    </source>
</evidence>
<protein>
    <submittedName>
        <fullName evidence="1">Uncharacterized protein</fullName>
    </submittedName>
</protein>
<reference evidence="1" key="1">
    <citation type="submission" date="2022-08" db="UniProtKB">
        <authorList>
            <consortium name="EnsemblMetazoa"/>
        </authorList>
    </citation>
    <scope>IDENTIFICATION</scope>
    <source>
        <strain evidence="1">EBRO</strain>
    </source>
</reference>
<dbReference type="EnsemblMetazoa" id="AATE019041-RA">
    <property type="protein sequence ID" value="AATE019041-PA.1"/>
    <property type="gene ID" value="AATE019041"/>
</dbReference>
<dbReference type="VEuPathDB" id="VectorBase:AATE019041"/>